<evidence type="ECO:0000313" key="1">
    <source>
        <dbReference type="EMBL" id="ANH51530.1"/>
    </source>
</evidence>
<protein>
    <submittedName>
        <fullName evidence="1">Uncharacterized protein</fullName>
    </submittedName>
</protein>
<dbReference type="Proteomes" id="UP000222975">
    <property type="component" value="Segment"/>
</dbReference>
<reference evidence="2" key="1">
    <citation type="submission" date="2016-03" db="EMBL/GenBank/DDBJ databases">
        <authorList>
            <person name="Sharma R."/>
            <person name="Simister A.R."/>
            <person name="Berg J.A."/>
            <person name="Jensen G.L."/>
            <person name="Keele B.R."/>
            <person name="Ward M.E.H."/>
            <person name="Breakwell D.P."/>
            <person name="Hope S."/>
            <person name="Grose J.H."/>
        </authorList>
    </citation>
    <scope>NUCLEOTIDE SEQUENCE [LARGE SCALE GENOMIC DNA]</scope>
</reference>
<gene>
    <name evidence="1" type="ORF">SIMMY50_68</name>
</gene>
<proteinExistence type="predicted"/>
<accession>A0A173GD51</accession>
<sequence>MQNLNDRIFANYNGYIEAIDAHFKPTYQLQLAEQVIPAEQMDKLVTWMDHNTHVKGATVYLMELVPDLDKPHPAQSEMRVFIALGMFHREVNPDLPYWCHVHRHYPVNLAVDLIVTDLQGVPVTHAVLTAFKSFDRARTYRDNLGGKGGHQPHHEIHTGIIDQSGKVIFEAYGNINWHTKNAIRLLAERQILQEDTELSAVWLLAGLKAGVNWKVEDHVDIMKAIDTFRPRNTHDFNGYV</sequence>
<name>A0A173GD51_9CAUD</name>
<keyword evidence="2" id="KW-1185">Reference proteome</keyword>
<evidence type="ECO:0000313" key="2">
    <source>
        <dbReference type="Proteomes" id="UP000222975"/>
    </source>
</evidence>
<dbReference type="EMBL" id="KU886223">
    <property type="protein sequence ID" value="ANH51530.1"/>
    <property type="molecule type" value="Genomic_DNA"/>
</dbReference>
<organism evidence="1 2">
    <name type="scientific">Erwinia phage vB_EamM_Simmy50</name>
    <dbReference type="NCBI Taxonomy" id="1815988"/>
    <lineage>
        <taxon>Viruses</taxon>
        <taxon>Duplodnaviria</taxon>
        <taxon>Heunggongvirae</taxon>
        <taxon>Uroviricota</taxon>
        <taxon>Caudoviricetes</taxon>
        <taxon>Chimalliviridae</taxon>
        <taxon>Agricanvirus</taxon>
        <taxon>Agricanvirus simmy50</taxon>
    </lineage>
</organism>